<dbReference type="Gene3D" id="3.80.10.10">
    <property type="entry name" value="Ribonuclease Inhibitor"/>
    <property type="match status" value="1"/>
</dbReference>
<dbReference type="EMBL" id="JANKHO010001932">
    <property type="protein sequence ID" value="KAJ3496543.1"/>
    <property type="molecule type" value="Genomic_DNA"/>
</dbReference>
<gene>
    <name evidence="1" type="ORF">NLJ89_g10471</name>
</gene>
<dbReference type="AlphaFoldDB" id="A0A9W8JQJ3"/>
<name>A0A9W8JQJ3_9AGAR</name>
<evidence type="ECO:0000313" key="1">
    <source>
        <dbReference type="EMBL" id="KAJ3496543.1"/>
    </source>
</evidence>
<dbReference type="InterPro" id="IPR032675">
    <property type="entry name" value="LRR_dom_sf"/>
</dbReference>
<dbReference type="Proteomes" id="UP001148786">
    <property type="component" value="Unassembled WGS sequence"/>
</dbReference>
<sequence length="222" mass="25642">MKLSPLLEVLHLRPHPERRRRCFPLPVHASLREFTIDLIYDEHSIVDVINEFEYPNLRTLRLEHDGCLAGSDPLPPTIFHSFRHLYSLTLNHGYRENPSYIIEILRETPELRVLELYDVEAYMDTVFESMTLSASSLVPQLSTLRLEAHNGRKTFDPDILAGMIKSRCFDLPAGFTPLEEVLVYSYYKWKESEDTVMGRLSRLMELCQIAGSTFKVSNAINA</sequence>
<evidence type="ECO:0000313" key="2">
    <source>
        <dbReference type="Proteomes" id="UP001148786"/>
    </source>
</evidence>
<organism evidence="1 2">
    <name type="scientific">Agrocybe chaxingu</name>
    <dbReference type="NCBI Taxonomy" id="84603"/>
    <lineage>
        <taxon>Eukaryota</taxon>
        <taxon>Fungi</taxon>
        <taxon>Dikarya</taxon>
        <taxon>Basidiomycota</taxon>
        <taxon>Agaricomycotina</taxon>
        <taxon>Agaricomycetes</taxon>
        <taxon>Agaricomycetidae</taxon>
        <taxon>Agaricales</taxon>
        <taxon>Agaricineae</taxon>
        <taxon>Strophariaceae</taxon>
        <taxon>Agrocybe</taxon>
    </lineage>
</organism>
<reference evidence="1" key="1">
    <citation type="submission" date="2022-07" db="EMBL/GenBank/DDBJ databases">
        <title>Genome Sequence of Agrocybe chaxingu.</title>
        <authorList>
            <person name="Buettner E."/>
        </authorList>
    </citation>
    <scope>NUCLEOTIDE SEQUENCE</scope>
    <source>
        <strain evidence="1">MP-N11</strain>
    </source>
</reference>
<proteinExistence type="predicted"/>
<dbReference type="OrthoDB" id="10408877at2759"/>
<protein>
    <submittedName>
        <fullName evidence="1">Uncharacterized protein</fullName>
    </submittedName>
</protein>
<comment type="caution">
    <text evidence="1">The sequence shown here is derived from an EMBL/GenBank/DDBJ whole genome shotgun (WGS) entry which is preliminary data.</text>
</comment>
<dbReference type="SUPFAM" id="SSF52047">
    <property type="entry name" value="RNI-like"/>
    <property type="match status" value="1"/>
</dbReference>
<accession>A0A9W8JQJ3</accession>
<keyword evidence="2" id="KW-1185">Reference proteome</keyword>